<dbReference type="Gene3D" id="1.20.120.450">
    <property type="entry name" value="dinb family like domain"/>
    <property type="match status" value="1"/>
</dbReference>
<comment type="caution">
    <text evidence="2">The sequence shown here is derived from an EMBL/GenBank/DDBJ whole genome shotgun (WGS) entry which is preliminary data.</text>
</comment>
<dbReference type="RefSeq" id="WP_204695096.1">
    <property type="nucleotide sequence ID" value="NZ_JAFBEC010000001.1"/>
</dbReference>
<dbReference type="EMBL" id="JAFBEC010000001">
    <property type="protein sequence ID" value="MBM7630932.1"/>
    <property type="molecule type" value="Genomic_DNA"/>
</dbReference>
<organism evidence="2 3">
    <name type="scientific">Geomicrobium sediminis</name>
    <dbReference type="NCBI Taxonomy" id="1347788"/>
    <lineage>
        <taxon>Bacteria</taxon>
        <taxon>Bacillati</taxon>
        <taxon>Bacillota</taxon>
        <taxon>Bacilli</taxon>
        <taxon>Bacillales</taxon>
        <taxon>Geomicrobium</taxon>
    </lineage>
</organism>
<evidence type="ECO:0000313" key="3">
    <source>
        <dbReference type="Proteomes" id="UP000741863"/>
    </source>
</evidence>
<accession>A0ABS2P6K0</accession>
<evidence type="ECO:0000259" key="1">
    <source>
        <dbReference type="Pfam" id="PF12867"/>
    </source>
</evidence>
<evidence type="ECO:0000313" key="2">
    <source>
        <dbReference type="EMBL" id="MBM7630932.1"/>
    </source>
</evidence>
<gene>
    <name evidence="2" type="ORF">JOD17_000023</name>
</gene>
<sequence>MDTRELLLTQLQAIHNKSGWFVSMNEALTGVTEEEALWTNHQSANTIWGTVNHLLYYNRSYLNRFKGQGGSPYTIDSNDESFDNHNHDSWADTTRAFDTLMTEWTDAVRSSSKETLNEKSPDLTHLTIHNAYHIGQIVDIRKQQGVWDDELGVD</sequence>
<feature type="domain" description="DinB-like" evidence="1">
    <location>
        <begin position="24"/>
        <end position="123"/>
    </location>
</feature>
<dbReference type="Proteomes" id="UP000741863">
    <property type="component" value="Unassembled WGS sequence"/>
</dbReference>
<dbReference type="InterPro" id="IPR024775">
    <property type="entry name" value="DinB-like"/>
</dbReference>
<proteinExistence type="predicted"/>
<dbReference type="Pfam" id="PF12867">
    <property type="entry name" value="DinB_2"/>
    <property type="match status" value="1"/>
</dbReference>
<keyword evidence="3" id="KW-1185">Reference proteome</keyword>
<reference evidence="2 3" key="1">
    <citation type="submission" date="2021-01" db="EMBL/GenBank/DDBJ databases">
        <title>Genomic Encyclopedia of Type Strains, Phase IV (KMG-IV): sequencing the most valuable type-strain genomes for metagenomic binning, comparative biology and taxonomic classification.</title>
        <authorList>
            <person name="Goeker M."/>
        </authorList>
    </citation>
    <scope>NUCLEOTIDE SEQUENCE [LARGE SCALE GENOMIC DNA]</scope>
    <source>
        <strain evidence="2 3">DSM 25540</strain>
    </source>
</reference>
<dbReference type="InterPro" id="IPR034660">
    <property type="entry name" value="DinB/YfiT-like"/>
</dbReference>
<dbReference type="SUPFAM" id="SSF109854">
    <property type="entry name" value="DinB/YfiT-like putative metalloenzymes"/>
    <property type="match status" value="1"/>
</dbReference>
<protein>
    <submittedName>
        <fullName evidence="2">Damage-inducible protein DinB</fullName>
    </submittedName>
</protein>
<name>A0ABS2P6K0_9BACL</name>